<feature type="transmembrane region" description="Helical" evidence="2">
    <location>
        <begin position="123"/>
        <end position="140"/>
    </location>
</feature>
<dbReference type="OrthoDB" id="5633508at2"/>
<keyword evidence="4" id="KW-1185">Reference proteome</keyword>
<dbReference type="EMBL" id="LNYK01000033">
    <property type="protein sequence ID" value="KTD19734.1"/>
    <property type="molecule type" value="Genomic_DNA"/>
</dbReference>
<feature type="coiled-coil region" evidence="1">
    <location>
        <begin position="372"/>
        <end position="402"/>
    </location>
</feature>
<keyword evidence="2" id="KW-1133">Transmembrane helix</keyword>
<keyword evidence="1" id="KW-0175">Coiled coil</keyword>
<evidence type="ECO:0000256" key="2">
    <source>
        <dbReference type="SAM" id="Phobius"/>
    </source>
</evidence>
<dbReference type="RefSeq" id="WP_058529881.1">
    <property type="nucleotide sequence ID" value="NZ_CAAAHZ010000001.1"/>
</dbReference>
<feature type="transmembrane region" description="Helical" evidence="2">
    <location>
        <begin position="230"/>
        <end position="248"/>
    </location>
</feature>
<name>A0A0W0VIT8_9GAMM</name>
<feature type="transmembrane region" description="Helical" evidence="2">
    <location>
        <begin position="318"/>
        <end position="335"/>
    </location>
</feature>
<feature type="transmembrane region" description="Helical" evidence="2">
    <location>
        <begin position="204"/>
        <end position="224"/>
    </location>
</feature>
<dbReference type="Proteomes" id="UP000054997">
    <property type="component" value="Unassembled WGS sequence"/>
</dbReference>
<evidence type="ECO:0000313" key="4">
    <source>
        <dbReference type="Proteomes" id="UP000054997"/>
    </source>
</evidence>
<reference evidence="3 4" key="1">
    <citation type="submission" date="2015-11" db="EMBL/GenBank/DDBJ databases">
        <title>Genomic analysis of 38 Legionella species identifies large and diverse effector repertoires.</title>
        <authorList>
            <person name="Burstein D."/>
            <person name="Amaro F."/>
            <person name="Zusman T."/>
            <person name="Lifshitz Z."/>
            <person name="Cohen O."/>
            <person name="Gilbert J.A."/>
            <person name="Pupko T."/>
            <person name="Shuman H.A."/>
            <person name="Segal G."/>
        </authorList>
    </citation>
    <scope>NUCLEOTIDE SEQUENCE [LARGE SCALE GENOMIC DNA]</scope>
    <source>
        <strain evidence="3 4">ATCC 49505</strain>
    </source>
</reference>
<evidence type="ECO:0000256" key="1">
    <source>
        <dbReference type="SAM" id="Coils"/>
    </source>
</evidence>
<feature type="transmembrane region" description="Helical" evidence="2">
    <location>
        <begin position="292"/>
        <end position="312"/>
    </location>
</feature>
<dbReference type="PATRIC" id="fig|45068.5.peg.2071"/>
<proteinExistence type="predicted"/>
<keyword evidence="2" id="KW-0472">Membrane</keyword>
<feature type="transmembrane region" description="Helical" evidence="2">
    <location>
        <begin position="173"/>
        <end position="192"/>
    </location>
</feature>
<dbReference type="AlphaFoldDB" id="A0A0W0VIT8"/>
<gene>
    <name evidence="3" type="ORF">Llon_1906</name>
</gene>
<accession>A0A0W0VIT8</accession>
<evidence type="ECO:0000313" key="3">
    <source>
        <dbReference type="EMBL" id="KTD19734.1"/>
    </source>
</evidence>
<protein>
    <submittedName>
        <fullName evidence="3">Uncharacterized protein</fullName>
    </submittedName>
</protein>
<organism evidence="3 4">
    <name type="scientific">Legionella londiniensis</name>
    <dbReference type="NCBI Taxonomy" id="45068"/>
    <lineage>
        <taxon>Bacteria</taxon>
        <taxon>Pseudomonadati</taxon>
        <taxon>Pseudomonadota</taxon>
        <taxon>Gammaproteobacteria</taxon>
        <taxon>Legionellales</taxon>
        <taxon>Legionellaceae</taxon>
        <taxon>Legionella</taxon>
    </lineage>
</organism>
<dbReference type="STRING" id="45068.Llon_1906"/>
<keyword evidence="2" id="KW-0812">Transmembrane</keyword>
<comment type="caution">
    <text evidence="3">The sequence shown here is derived from an EMBL/GenBank/DDBJ whole genome shotgun (WGS) entry which is preliminary data.</text>
</comment>
<sequence length="468" mass="52918">MAILNPNSSDTLKRIALKYLHGEAIDVVRVRLQIECAEFNEGAKQLYKAVPLAVDRQDPYIHAILISLGIHPKTQSGEYERLLEKSKSLYDLLVHLSHGGHQQIADLLTLIEATKPRRNWTPLLLLGSGLTAMVGGIIYYKRQYVEAVFEWFKRTLPFVINWFSKTFSVLKSLPLLGILFNSLSLVWSWYLTLSSGTISLTQKISSLFFTSLTLGLKISAYLFSYLAGGIMGYPAATLFVLSASIDLFKSLFELGTNIYALAKLPALQEEDEGNWVKQAEFIRKKNFHQRSLQGAWVSLVAAILTTIAVAIWCFSPPSLAVAVCSVVFITLIALAKNSILTHINEYYAQSLQKSIRSIEAVPSLEVYPSRQSIRYSQQLHDLQKKIQTLEEKEQNLQEPEKKLARRKLTIDNRRREKNEQGTEGVLNNSSLTRFSLFQPNANKAENLVELQGMEDEFPSRRTKSLDLF</sequence>